<feature type="region of interest" description="Disordered" evidence="1">
    <location>
        <begin position="33"/>
        <end position="105"/>
    </location>
</feature>
<organism evidence="2 3">
    <name type="scientific">Liparis tanakae</name>
    <name type="common">Tanaka's snailfish</name>
    <dbReference type="NCBI Taxonomy" id="230148"/>
    <lineage>
        <taxon>Eukaryota</taxon>
        <taxon>Metazoa</taxon>
        <taxon>Chordata</taxon>
        <taxon>Craniata</taxon>
        <taxon>Vertebrata</taxon>
        <taxon>Euteleostomi</taxon>
        <taxon>Actinopterygii</taxon>
        <taxon>Neopterygii</taxon>
        <taxon>Teleostei</taxon>
        <taxon>Neoteleostei</taxon>
        <taxon>Acanthomorphata</taxon>
        <taxon>Eupercaria</taxon>
        <taxon>Perciformes</taxon>
        <taxon>Cottioidei</taxon>
        <taxon>Cottales</taxon>
        <taxon>Liparidae</taxon>
        <taxon>Liparis</taxon>
    </lineage>
</organism>
<proteinExistence type="predicted"/>
<name>A0A4Z2DZ29_9TELE</name>
<gene>
    <name evidence="2" type="primary">PCBP3_0</name>
    <name evidence="2" type="ORF">EYF80_068180</name>
</gene>
<comment type="caution">
    <text evidence="2">The sequence shown here is derived from an EMBL/GenBank/DDBJ whole genome shotgun (WGS) entry which is preliminary data.</text>
</comment>
<dbReference type="Proteomes" id="UP000314294">
    <property type="component" value="Unassembled WGS sequence"/>
</dbReference>
<feature type="compositionally biased region" description="Polar residues" evidence="1">
    <location>
        <begin position="62"/>
        <end position="86"/>
    </location>
</feature>
<accession>A0A4Z2DZ29</accession>
<sequence>MTFCAADLDPDLSSHATTPPSLTKLHQLAMQHIPLPSLGQSNPTFPGTYPRLPGEVHPSLCPHSSSQRHPTRTSPSSQSERLSQVLLSRRRPNSHEHTAAGSVSM</sequence>
<evidence type="ECO:0000313" key="2">
    <source>
        <dbReference type="EMBL" id="TNN21708.1"/>
    </source>
</evidence>
<dbReference type="AlphaFoldDB" id="A0A4Z2DZ29"/>
<evidence type="ECO:0000256" key="1">
    <source>
        <dbReference type="SAM" id="MobiDB-lite"/>
    </source>
</evidence>
<reference evidence="2 3" key="1">
    <citation type="submission" date="2019-03" db="EMBL/GenBank/DDBJ databases">
        <title>First draft genome of Liparis tanakae, snailfish: a comprehensive survey of snailfish specific genes.</title>
        <authorList>
            <person name="Kim W."/>
            <person name="Song I."/>
            <person name="Jeong J.-H."/>
            <person name="Kim D."/>
            <person name="Kim S."/>
            <person name="Ryu S."/>
            <person name="Song J.Y."/>
            <person name="Lee S.K."/>
        </authorList>
    </citation>
    <scope>NUCLEOTIDE SEQUENCE [LARGE SCALE GENOMIC DNA]</scope>
    <source>
        <tissue evidence="2">Muscle</tissue>
    </source>
</reference>
<feature type="region of interest" description="Disordered" evidence="1">
    <location>
        <begin position="1"/>
        <end position="20"/>
    </location>
</feature>
<dbReference type="EMBL" id="SRLO01026328">
    <property type="protein sequence ID" value="TNN21708.1"/>
    <property type="molecule type" value="Genomic_DNA"/>
</dbReference>
<keyword evidence="3" id="KW-1185">Reference proteome</keyword>
<evidence type="ECO:0000313" key="3">
    <source>
        <dbReference type="Proteomes" id="UP000314294"/>
    </source>
</evidence>
<protein>
    <submittedName>
        <fullName evidence="2">Poly(RC)-binding protein 3</fullName>
    </submittedName>
</protein>